<keyword evidence="5" id="KW-1185">Reference proteome</keyword>
<dbReference type="PROSITE" id="PS51000">
    <property type="entry name" value="HTH_DEOR_2"/>
    <property type="match status" value="1"/>
</dbReference>
<evidence type="ECO:0000256" key="1">
    <source>
        <dbReference type="ARBA" id="ARBA00023015"/>
    </source>
</evidence>
<gene>
    <name evidence="4" type="ORF">CF651_18090</name>
</gene>
<keyword evidence="2" id="KW-0804">Transcription</keyword>
<keyword evidence="1" id="KW-0805">Transcription regulation</keyword>
<dbReference type="InterPro" id="IPR026881">
    <property type="entry name" value="WYL_dom"/>
</dbReference>
<dbReference type="EMBL" id="NMQW01000025">
    <property type="protein sequence ID" value="OXM84821.1"/>
    <property type="molecule type" value="Genomic_DNA"/>
</dbReference>
<reference evidence="4 5" key="1">
    <citation type="submission" date="2017-07" db="EMBL/GenBank/DDBJ databases">
        <title>Genome sequencing and assembly of Paenibacillus rigui.</title>
        <authorList>
            <person name="Mayilraj S."/>
        </authorList>
    </citation>
    <scope>NUCLEOTIDE SEQUENCE [LARGE SCALE GENOMIC DNA]</scope>
    <source>
        <strain evidence="4 5">JCM 16352</strain>
    </source>
</reference>
<dbReference type="InterPro" id="IPR036388">
    <property type="entry name" value="WH-like_DNA-bd_sf"/>
</dbReference>
<dbReference type="GO" id="GO:0003700">
    <property type="term" value="F:DNA-binding transcription factor activity"/>
    <property type="evidence" value="ECO:0007669"/>
    <property type="project" value="InterPro"/>
</dbReference>
<protein>
    <submittedName>
        <fullName evidence="4">Transcriptional regulator</fullName>
    </submittedName>
</protein>
<dbReference type="OrthoDB" id="9815009at2"/>
<evidence type="ECO:0000313" key="4">
    <source>
        <dbReference type="EMBL" id="OXM84821.1"/>
    </source>
</evidence>
<evidence type="ECO:0000313" key="5">
    <source>
        <dbReference type="Proteomes" id="UP000215509"/>
    </source>
</evidence>
<dbReference type="InterPro" id="IPR013196">
    <property type="entry name" value="HTH_11"/>
</dbReference>
<dbReference type="Gene3D" id="1.10.10.10">
    <property type="entry name" value="Winged helix-like DNA-binding domain superfamily/Winged helix DNA-binding domain"/>
    <property type="match status" value="1"/>
</dbReference>
<dbReference type="SUPFAM" id="SSF46785">
    <property type="entry name" value="Winged helix' DNA-binding domain"/>
    <property type="match status" value="1"/>
</dbReference>
<dbReference type="PANTHER" id="PTHR34580">
    <property type="match status" value="1"/>
</dbReference>
<sequence>MNKTDRMLAIVLELQRKGTLRAEDLAAVFETSLRTIYRDMQALSEAGVPVIGAPGTGYSLMEGYFLPPVRFTADEAVAMLIGMDFIEQQFDDVYGAHAKACGRKIEAVLPEEVRKEAGRVRTTIKLLATREDIETQRQEGGAFASLRSAILEQRKVHFHYSKGPNASAAEEQRETTRVAAPYGLVLVRGAWMLIAYCELRMELRHFRVSRISGLSVLEERFQLPEHFNLDNYKPVDDRRLIVKVQLDASVAEQVKHAGSFYMETIEPAAKGPLVTFRVRQPEDVLHWIMGWGAKAVVLEPESLRQKVREEAENMIQRY</sequence>
<organism evidence="4 5">
    <name type="scientific">Paenibacillus rigui</name>
    <dbReference type="NCBI Taxonomy" id="554312"/>
    <lineage>
        <taxon>Bacteria</taxon>
        <taxon>Bacillati</taxon>
        <taxon>Bacillota</taxon>
        <taxon>Bacilli</taxon>
        <taxon>Bacillales</taxon>
        <taxon>Paenibacillaceae</taxon>
        <taxon>Paenibacillus</taxon>
    </lineage>
</organism>
<dbReference type="InterPro" id="IPR051534">
    <property type="entry name" value="CBASS_pafABC_assoc_protein"/>
</dbReference>
<dbReference type="Pfam" id="PF08279">
    <property type="entry name" value="HTH_11"/>
    <property type="match status" value="1"/>
</dbReference>
<dbReference type="PROSITE" id="PS52050">
    <property type="entry name" value="WYL"/>
    <property type="match status" value="1"/>
</dbReference>
<accession>A0A229UN66</accession>
<name>A0A229UN66_9BACL</name>
<proteinExistence type="predicted"/>
<comment type="caution">
    <text evidence="4">The sequence shown here is derived from an EMBL/GenBank/DDBJ whole genome shotgun (WGS) entry which is preliminary data.</text>
</comment>
<dbReference type="InterPro" id="IPR028349">
    <property type="entry name" value="PafC-like"/>
</dbReference>
<dbReference type="InterPro" id="IPR057727">
    <property type="entry name" value="WCX_dom"/>
</dbReference>
<dbReference type="AlphaFoldDB" id="A0A229UN66"/>
<dbReference type="Pfam" id="PF13280">
    <property type="entry name" value="WYL"/>
    <property type="match status" value="1"/>
</dbReference>
<evidence type="ECO:0000256" key="2">
    <source>
        <dbReference type="ARBA" id="ARBA00023163"/>
    </source>
</evidence>
<evidence type="ECO:0000259" key="3">
    <source>
        <dbReference type="PROSITE" id="PS51000"/>
    </source>
</evidence>
<dbReference type="InterPro" id="IPR001034">
    <property type="entry name" value="DeoR_HTH"/>
</dbReference>
<dbReference type="PANTHER" id="PTHR34580:SF1">
    <property type="entry name" value="PROTEIN PAFC"/>
    <property type="match status" value="1"/>
</dbReference>
<dbReference type="Proteomes" id="UP000215509">
    <property type="component" value="Unassembled WGS sequence"/>
</dbReference>
<dbReference type="Pfam" id="PF25583">
    <property type="entry name" value="WCX"/>
    <property type="match status" value="1"/>
</dbReference>
<feature type="domain" description="HTH deoR-type" evidence="3">
    <location>
        <begin position="3"/>
        <end position="58"/>
    </location>
</feature>
<dbReference type="RefSeq" id="WP_094016270.1">
    <property type="nucleotide sequence ID" value="NZ_NMQW01000025.1"/>
</dbReference>
<dbReference type="PIRSF" id="PIRSF016838">
    <property type="entry name" value="PafC"/>
    <property type="match status" value="1"/>
</dbReference>
<dbReference type="InterPro" id="IPR036390">
    <property type="entry name" value="WH_DNA-bd_sf"/>
</dbReference>